<dbReference type="InterPro" id="IPR023214">
    <property type="entry name" value="HAD_sf"/>
</dbReference>
<evidence type="ECO:0000313" key="2">
    <source>
        <dbReference type="Proteomes" id="UP000734823"/>
    </source>
</evidence>
<dbReference type="SFLD" id="SFLDG01129">
    <property type="entry name" value="C1.5:_HAD__Beta-PGM__Phosphata"/>
    <property type="match status" value="1"/>
</dbReference>
<dbReference type="GO" id="GO:0016787">
    <property type="term" value="F:hydrolase activity"/>
    <property type="evidence" value="ECO:0007669"/>
    <property type="project" value="UniProtKB-KW"/>
</dbReference>
<dbReference type="Proteomes" id="UP000734823">
    <property type="component" value="Unassembled WGS sequence"/>
</dbReference>
<organism evidence="1 2">
    <name type="scientific">Actinokineospora xionganensis</name>
    <dbReference type="NCBI Taxonomy" id="2684470"/>
    <lineage>
        <taxon>Bacteria</taxon>
        <taxon>Bacillati</taxon>
        <taxon>Actinomycetota</taxon>
        <taxon>Actinomycetes</taxon>
        <taxon>Pseudonocardiales</taxon>
        <taxon>Pseudonocardiaceae</taxon>
        <taxon>Actinokineospora</taxon>
    </lineage>
</organism>
<gene>
    <name evidence="1" type="ORF">GPZ80_06790</name>
</gene>
<comment type="caution">
    <text evidence="1">The sequence shown here is derived from an EMBL/GenBank/DDBJ whole genome shotgun (WGS) entry which is preliminary data.</text>
</comment>
<protein>
    <submittedName>
        <fullName evidence="1">HAD-IA family hydrolase</fullName>
    </submittedName>
</protein>
<dbReference type="NCBIfam" id="TIGR01509">
    <property type="entry name" value="HAD-SF-IA-v3"/>
    <property type="match status" value="1"/>
</dbReference>
<proteinExistence type="predicted"/>
<dbReference type="InterPro" id="IPR036412">
    <property type="entry name" value="HAD-like_sf"/>
</dbReference>
<dbReference type="PANTHER" id="PTHR47829:SF1">
    <property type="entry name" value="HAD FAMILY PHOSPHATASE"/>
    <property type="match status" value="1"/>
</dbReference>
<dbReference type="Pfam" id="PF00702">
    <property type="entry name" value="Hydrolase"/>
    <property type="match status" value="1"/>
</dbReference>
<accession>A0ABR7L2F7</accession>
<dbReference type="SFLD" id="SFLDS00003">
    <property type="entry name" value="Haloacid_Dehalogenase"/>
    <property type="match status" value="1"/>
</dbReference>
<dbReference type="SUPFAM" id="SSF56784">
    <property type="entry name" value="HAD-like"/>
    <property type="match status" value="1"/>
</dbReference>
<keyword evidence="2" id="KW-1185">Reference proteome</keyword>
<sequence>MSGPMVVWSDFGGVLTPPVTDALASVVEATGVTADTLLAAASVISAELGTRGVLEPLERGLISQAEWGERVTRVLDRRPRTDLGLLDEHWYRDRTLNRPLFDYLAGLPCRVGLLTNSVREWERHRAAIMPDTSIFAAIVRSHEHGVCKPDPEIFAIAERALDVPPERCLLVDDVLVNCEAAETRGWTAIHHTSTRTTITELDRVVLAADQGPPGIDQGRR</sequence>
<dbReference type="Gene3D" id="3.40.50.1000">
    <property type="entry name" value="HAD superfamily/HAD-like"/>
    <property type="match status" value="1"/>
</dbReference>
<evidence type="ECO:0000313" key="1">
    <source>
        <dbReference type="EMBL" id="MBC6446882.1"/>
    </source>
</evidence>
<name>A0ABR7L2F7_9PSEU</name>
<dbReference type="EMBL" id="JABVED010000003">
    <property type="protein sequence ID" value="MBC6446882.1"/>
    <property type="molecule type" value="Genomic_DNA"/>
</dbReference>
<dbReference type="PANTHER" id="PTHR47829">
    <property type="entry name" value="HYDROLASE, PUTATIVE (AFU_ORTHOLOGUE AFUA_1G12880)-RELATED"/>
    <property type="match status" value="1"/>
</dbReference>
<keyword evidence="1" id="KW-0378">Hydrolase</keyword>
<dbReference type="Gene3D" id="1.10.150.240">
    <property type="entry name" value="Putative phosphatase, domain 2"/>
    <property type="match status" value="1"/>
</dbReference>
<dbReference type="RefSeq" id="WP_187219208.1">
    <property type="nucleotide sequence ID" value="NZ_JABVED010000003.1"/>
</dbReference>
<dbReference type="InterPro" id="IPR023198">
    <property type="entry name" value="PGP-like_dom2"/>
</dbReference>
<dbReference type="InterPro" id="IPR006439">
    <property type="entry name" value="HAD-SF_hydro_IA"/>
</dbReference>
<dbReference type="InterPro" id="IPR052898">
    <property type="entry name" value="ACAD10-like"/>
</dbReference>
<reference evidence="1 2" key="1">
    <citation type="submission" date="2020-06" db="EMBL/GenBank/DDBJ databases">
        <title>Actinokineospora xiongansis sp. nov., isolated from soil of Baiyangdian.</title>
        <authorList>
            <person name="Zhang X."/>
        </authorList>
    </citation>
    <scope>NUCLEOTIDE SEQUENCE [LARGE SCALE GENOMIC DNA]</scope>
    <source>
        <strain evidence="1 2">HBU206404</strain>
    </source>
</reference>